<gene>
    <name evidence="6" type="ORF">NCTC4670_00179</name>
</gene>
<evidence type="ECO:0000259" key="4">
    <source>
        <dbReference type="Pfam" id="PF08270"/>
    </source>
</evidence>
<dbReference type="Pfam" id="PF08280">
    <property type="entry name" value="HTH_Mga"/>
    <property type="match status" value="1"/>
</dbReference>
<reference evidence="6 7" key="1">
    <citation type="submission" date="2018-06" db="EMBL/GenBank/DDBJ databases">
        <authorList>
            <consortium name="Pathogen Informatics"/>
            <person name="Doyle S."/>
        </authorList>
    </citation>
    <scope>NUCLEOTIDE SEQUENCE [LARGE SCALE GENOMIC DNA]</scope>
    <source>
        <strain evidence="6 7">NCTC4670</strain>
    </source>
</reference>
<proteinExistence type="predicted"/>
<accession>A0A380JSQ7</accession>
<keyword evidence="1" id="KW-0805">Transcription regulation</keyword>
<keyword evidence="2" id="KW-0804">Transcription</keyword>
<dbReference type="Proteomes" id="UP000254797">
    <property type="component" value="Unassembled WGS sequence"/>
</dbReference>
<dbReference type="RefSeq" id="WP_115245568.1">
    <property type="nucleotide sequence ID" value="NZ_JAIEZZ010000003.1"/>
</dbReference>
<evidence type="ECO:0000313" key="7">
    <source>
        <dbReference type="Proteomes" id="UP000254797"/>
    </source>
</evidence>
<dbReference type="InterPro" id="IPR007737">
    <property type="entry name" value="Mga_HTH"/>
</dbReference>
<dbReference type="InterPro" id="IPR036388">
    <property type="entry name" value="WH-like_DNA-bd_sf"/>
</dbReference>
<dbReference type="InterPro" id="IPR013236">
    <property type="entry name" value="Mga_PRD_dom"/>
</dbReference>
<dbReference type="InterPro" id="IPR050661">
    <property type="entry name" value="BglG_antiterminators"/>
</dbReference>
<feature type="domain" description="Mga helix-turn-helix" evidence="3">
    <location>
        <begin position="76"/>
        <end position="160"/>
    </location>
</feature>
<feature type="domain" description="M protein trans-acting positive regulator (MGA) PRD" evidence="4">
    <location>
        <begin position="177"/>
        <end position="394"/>
    </location>
</feature>
<dbReference type="Pfam" id="PF05043">
    <property type="entry name" value="Mga"/>
    <property type="match status" value="1"/>
</dbReference>
<evidence type="ECO:0000256" key="2">
    <source>
        <dbReference type="ARBA" id="ARBA00023163"/>
    </source>
</evidence>
<feature type="domain" description="M protein trans-acting positive regulator (MGA) HTH" evidence="5">
    <location>
        <begin position="8"/>
        <end position="64"/>
    </location>
</feature>
<dbReference type="PANTHER" id="PTHR30185:SF18">
    <property type="entry name" value="TRANSCRIPTIONAL REGULATOR MTLR"/>
    <property type="match status" value="1"/>
</dbReference>
<evidence type="ECO:0000259" key="3">
    <source>
        <dbReference type="Pfam" id="PF05043"/>
    </source>
</evidence>
<sequence length="497" mass="58313">MTVRNLFTTKQWRELELIALLTKSQKSLYYKDVCVRLNCSLLTLQSCVDNSVFMDGIGQMTYEYSHFSITYKEECGLKEVYQKAMLESQSLQMMSLLFFKDEMTLTELANELFVSLSTLKRLIDKVNIYLKKEFDIKIITNPVQVVGEEYQIRLFYIKYFSEAYNMSEWPFGNLVNENNLGRLVSLMISKTDININFSMFRHIKILGGVNLIRYCKGFVVGESKGLSQIFLDLLMGSREMTNISQLFFHKYTIPLNETALSEVFSDYMSDELFLGGSFPTLTNKMNYLDNPRELTTWIRFLDKLEDDMKVMQPNKYEMARALHTTVILDEEDINRNFLIYNDIECYLAFFKKNYKFVYKKVMKSIKHVFRFVPKALSQSLLSNLIYTLLITWEDLFLNIGKTLSKIRLLVIEKSQGSVGSFLKEYIGDYFDITIYKKLTFEPRDLEADFDIIVTDTVIMDSHEIKADIFYFSQLVPSKVAVRLNDYLRIRMGQLMLR</sequence>
<dbReference type="Pfam" id="PF08270">
    <property type="entry name" value="PRD_Mga"/>
    <property type="match status" value="1"/>
</dbReference>
<name>A0A380JSQ7_STRDY</name>
<dbReference type="AlphaFoldDB" id="A0A380JSQ7"/>
<protein>
    <submittedName>
        <fullName evidence="6">Mga-like regulatory protein</fullName>
    </submittedName>
</protein>
<dbReference type="Gene3D" id="1.10.10.10">
    <property type="entry name" value="Winged helix-like DNA-binding domain superfamily/Winged helix DNA-binding domain"/>
    <property type="match status" value="1"/>
</dbReference>
<evidence type="ECO:0000313" key="6">
    <source>
        <dbReference type="EMBL" id="SUN47007.1"/>
    </source>
</evidence>
<dbReference type="PANTHER" id="PTHR30185">
    <property type="entry name" value="CRYPTIC BETA-GLUCOSIDE BGL OPERON ANTITERMINATOR"/>
    <property type="match status" value="1"/>
</dbReference>
<dbReference type="EMBL" id="UHFG01000004">
    <property type="protein sequence ID" value="SUN47007.1"/>
    <property type="molecule type" value="Genomic_DNA"/>
</dbReference>
<evidence type="ECO:0000259" key="5">
    <source>
        <dbReference type="Pfam" id="PF08280"/>
    </source>
</evidence>
<evidence type="ECO:0000256" key="1">
    <source>
        <dbReference type="ARBA" id="ARBA00023015"/>
    </source>
</evidence>
<dbReference type="InterPro" id="IPR013199">
    <property type="entry name" value="HTH_Mga_DNA-bd_dom"/>
</dbReference>
<organism evidence="6 7">
    <name type="scientific">Streptococcus dysgalactiae subsp. dysgalactiae</name>
    <dbReference type="NCBI Taxonomy" id="99822"/>
    <lineage>
        <taxon>Bacteria</taxon>
        <taxon>Bacillati</taxon>
        <taxon>Bacillota</taxon>
        <taxon>Bacilli</taxon>
        <taxon>Lactobacillales</taxon>
        <taxon>Streptococcaceae</taxon>
        <taxon>Streptococcus</taxon>
    </lineage>
</organism>